<dbReference type="Proteomes" id="UP000435910">
    <property type="component" value="Unassembled WGS sequence"/>
</dbReference>
<evidence type="ECO:0000313" key="4">
    <source>
        <dbReference type="Proteomes" id="UP000435910"/>
    </source>
</evidence>
<feature type="region of interest" description="Disordered" evidence="1">
    <location>
        <begin position="42"/>
        <end position="81"/>
    </location>
</feature>
<dbReference type="Proteomes" id="UP000595038">
    <property type="component" value="Chromosome"/>
</dbReference>
<organism evidence="3 4">
    <name type="scientific">Bacillus licheniformis</name>
    <dbReference type="NCBI Taxonomy" id="1402"/>
    <lineage>
        <taxon>Bacteria</taxon>
        <taxon>Bacillati</taxon>
        <taxon>Bacillota</taxon>
        <taxon>Bacilli</taxon>
        <taxon>Bacillales</taxon>
        <taxon>Bacillaceae</taxon>
        <taxon>Bacillus</taxon>
    </lineage>
</organism>
<gene>
    <name evidence="3" type="ORF">CHCC16736_2225</name>
    <name evidence="2" type="ORF">I6G80_15660</name>
</gene>
<feature type="compositionally biased region" description="Polar residues" evidence="1">
    <location>
        <begin position="46"/>
        <end position="62"/>
    </location>
</feature>
<reference evidence="2 5" key="2">
    <citation type="submission" date="2020-12" db="EMBL/GenBank/DDBJ databases">
        <title>FDA dAtabase for Regulatory Grade micrObial Sequences (FDA-ARGOS): Supporting development and validation of Infectious Disease Dx tests.</title>
        <authorList>
            <person name="Nelson B."/>
            <person name="Plummer A."/>
            <person name="Tallon L."/>
            <person name="Sadzewicz L."/>
            <person name="Zhao X."/>
            <person name="Boylan J."/>
            <person name="Ott S."/>
            <person name="Bowen H."/>
            <person name="Vavikolanu K."/>
            <person name="Mehta A."/>
            <person name="Aluvathingal J."/>
            <person name="Nadendla S."/>
            <person name="Myers T."/>
            <person name="Yan Y."/>
            <person name="Sichtig H."/>
        </authorList>
    </citation>
    <scope>NUCLEOTIDE SEQUENCE [LARGE SCALE GENOMIC DNA]</scope>
    <source>
        <strain evidence="2 5">FDAARGOS_923</strain>
    </source>
</reference>
<evidence type="ECO:0000313" key="2">
    <source>
        <dbReference type="EMBL" id="QPR71268.1"/>
    </source>
</evidence>
<accession>A0A1Y0YPF1</accession>
<protein>
    <submittedName>
        <fullName evidence="3">Uncharacterized protein</fullName>
    </submittedName>
</protein>
<dbReference type="AlphaFoldDB" id="A0A1Y0YPF1"/>
<dbReference type="EMBL" id="CP065647">
    <property type="protein sequence ID" value="QPR71268.1"/>
    <property type="molecule type" value="Genomic_DNA"/>
</dbReference>
<feature type="compositionally biased region" description="Polar residues" evidence="1">
    <location>
        <begin position="71"/>
        <end position="81"/>
    </location>
</feature>
<dbReference type="GeneID" id="92861201"/>
<reference evidence="3 4" key="1">
    <citation type="submission" date="2019-06" db="EMBL/GenBank/DDBJ databases">
        <title>Genome sequence analysis of &gt;100 Bacillus licheniformis strains suggests intrinsic resistance to this species.</title>
        <authorList>
            <person name="Wels M."/>
            <person name="Siezen R.J."/>
            <person name="Johansen E."/>
            <person name="Stuer-Lauridsen B."/>
            <person name="Bjerre K."/>
            <person name="Nielsen B.K.K."/>
        </authorList>
    </citation>
    <scope>NUCLEOTIDE SEQUENCE [LARGE SCALE GENOMIC DNA]</scope>
    <source>
        <strain evidence="3 4">BAC-16736</strain>
    </source>
</reference>
<dbReference type="EMBL" id="NILC01000033">
    <property type="protein sequence ID" value="TWL20941.1"/>
    <property type="molecule type" value="Genomic_DNA"/>
</dbReference>
<evidence type="ECO:0000256" key="1">
    <source>
        <dbReference type="SAM" id="MobiDB-lite"/>
    </source>
</evidence>
<evidence type="ECO:0000313" key="5">
    <source>
        <dbReference type="Proteomes" id="UP000595038"/>
    </source>
</evidence>
<name>A0A1Y0YPF1_BACLI</name>
<evidence type="ECO:0000313" key="3">
    <source>
        <dbReference type="EMBL" id="TWL20941.1"/>
    </source>
</evidence>
<proteinExistence type="predicted"/>
<dbReference type="RefSeq" id="WP_003182572.1">
    <property type="nucleotide sequence ID" value="NZ_BEXU01000031.1"/>
</dbReference>
<sequence length="137" mass="15619">MKSEIKKHLFELLTKEEIDVGWWDKYLELLFEFRKERVEALAEKAAQTNSAAGSEAVSNEQPAESGEALKNESSTNVNSKNEVLDELTASFEEMNNKIIESNNKVLEAIKESLPENYTLPNDTTLKFFQTQNETKTE</sequence>